<evidence type="ECO:0000313" key="3">
    <source>
        <dbReference type="EMBL" id="CAK1246836.1"/>
    </source>
</evidence>
<reference evidence="3 4" key="1">
    <citation type="submission" date="2023-10" db="EMBL/GenBank/DDBJ databases">
        <authorList>
            <person name="Botero Cardona J."/>
        </authorList>
    </citation>
    <scope>NUCLEOTIDE SEQUENCE [LARGE SCALE GENOMIC DNA]</scope>
    <source>
        <strain evidence="3 4">R-82641</strain>
    </source>
</reference>
<dbReference type="EMBL" id="CAUZLY010000008">
    <property type="protein sequence ID" value="CAK1246836.1"/>
    <property type="molecule type" value="Genomic_DNA"/>
</dbReference>
<dbReference type="Pfam" id="PF03703">
    <property type="entry name" value="bPH_2"/>
    <property type="match status" value="1"/>
</dbReference>
<evidence type="ECO:0000259" key="2">
    <source>
        <dbReference type="Pfam" id="PF03703"/>
    </source>
</evidence>
<keyword evidence="4" id="KW-1185">Reference proteome</keyword>
<feature type="domain" description="YdbS-like PH" evidence="2">
    <location>
        <begin position="59"/>
        <end position="117"/>
    </location>
</feature>
<accession>A0ABM9MXG1</accession>
<dbReference type="PANTHER" id="PTHR34473">
    <property type="entry name" value="UPF0699 TRANSMEMBRANE PROTEIN YDBS"/>
    <property type="match status" value="1"/>
</dbReference>
<dbReference type="RefSeq" id="WP_338348059.1">
    <property type="nucleotide sequence ID" value="NZ_CAUZLY010000008.1"/>
</dbReference>
<comment type="caution">
    <text evidence="3">The sequence shown here is derived from an EMBL/GenBank/DDBJ whole genome shotgun (WGS) entry which is preliminary data.</text>
</comment>
<keyword evidence="1" id="KW-0472">Membrane</keyword>
<protein>
    <submittedName>
        <fullName evidence="3">Contains bPH2 (Bacterial pleckstrin homology) domain (YdbT)</fullName>
    </submittedName>
</protein>
<keyword evidence="1" id="KW-1133">Transmembrane helix</keyword>
<keyword evidence="1" id="KW-0812">Transmembrane</keyword>
<dbReference type="InterPro" id="IPR005182">
    <property type="entry name" value="YdbS-like_PH"/>
</dbReference>
<evidence type="ECO:0000256" key="1">
    <source>
        <dbReference type="SAM" id="Phobius"/>
    </source>
</evidence>
<evidence type="ECO:0000313" key="4">
    <source>
        <dbReference type="Proteomes" id="UP001314200"/>
    </source>
</evidence>
<dbReference type="PANTHER" id="PTHR34473:SF2">
    <property type="entry name" value="UPF0699 TRANSMEMBRANE PROTEIN YDBT"/>
    <property type="match status" value="1"/>
</dbReference>
<name>A0ABM9MXG1_9LACO</name>
<feature type="transmembrane region" description="Helical" evidence="1">
    <location>
        <begin position="23"/>
        <end position="50"/>
    </location>
</feature>
<dbReference type="Proteomes" id="UP001314200">
    <property type="component" value="Unassembled WGS sequence"/>
</dbReference>
<sequence length="166" mass="19900">MNAKHLHPLAFILNFYEQLKNMVAFGLAILFFFHFTWWEWALLFLALLIWSVLSFWMKTYELTESALIYRSGVLERQVRHLPYHKIQNIHRKQWFFLQPFHLEEIAVDSGGKGAKKNQISLSVVPTWVALVLEQKRQDETTSLPTLIERAKFRRKMKDQRHRNKMS</sequence>
<gene>
    <name evidence="3" type="ORF">R82641_BJNNKPBH_01041</name>
</gene>
<proteinExistence type="predicted"/>
<organism evidence="3 4">
    <name type="scientific">Fructobacillus cardui</name>
    <dbReference type="NCBI Taxonomy" id="2893170"/>
    <lineage>
        <taxon>Bacteria</taxon>
        <taxon>Bacillati</taxon>
        <taxon>Bacillota</taxon>
        <taxon>Bacilli</taxon>
        <taxon>Lactobacillales</taxon>
        <taxon>Lactobacillaceae</taxon>
        <taxon>Fructobacillus</taxon>
    </lineage>
</organism>